<dbReference type="AlphaFoldDB" id="M0MH48"/>
<evidence type="ECO:0000313" key="2">
    <source>
        <dbReference type="EMBL" id="EMA43999.1"/>
    </source>
</evidence>
<dbReference type="EMBL" id="AOMD01000025">
    <property type="protein sequence ID" value="EMA43999.1"/>
    <property type="molecule type" value="Genomic_DNA"/>
</dbReference>
<reference evidence="2 3" key="1">
    <citation type="journal article" date="2014" name="PLoS Genet.">
        <title>Phylogenetically driven sequencing of extremely halophilic archaea reveals strategies for static and dynamic osmo-response.</title>
        <authorList>
            <person name="Becker E.A."/>
            <person name="Seitzer P.M."/>
            <person name="Tritt A."/>
            <person name="Larsen D."/>
            <person name="Krusor M."/>
            <person name="Yao A.I."/>
            <person name="Wu D."/>
            <person name="Madern D."/>
            <person name="Eisen J.A."/>
            <person name="Darling A.E."/>
            <person name="Facciotti M.T."/>
        </authorList>
    </citation>
    <scope>NUCLEOTIDE SEQUENCE [LARGE SCALE GENOMIC DNA]</scope>
    <source>
        <strain evidence="2 3">DSM 5350</strain>
    </source>
</reference>
<dbReference type="OrthoDB" id="326734at2157"/>
<keyword evidence="3" id="KW-1185">Reference proteome</keyword>
<dbReference type="InterPro" id="IPR055896">
    <property type="entry name" value="DUF7473"/>
</dbReference>
<keyword evidence="1" id="KW-0812">Transmembrane</keyword>
<feature type="transmembrane region" description="Helical" evidence="1">
    <location>
        <begin position="17"/>
        <end position="38"/>
    </location>
</feature>
<name>M0MH48_9EURY</name>
<evidence type="ECO:0000256" key="1">
    <source>
        <dbReference type="SAM" id="Phobius"/>
    </source>
</evidence>
<dbReference type="PATRIC" id="fig|1227455.4.peg.2201"/>
<organism evidence="2 3">
    <name type="scientific">Halococcus saccharolyticus DSM 5350</name>
    <dbReference type="NCBI Taxonomy" id="1227455"/>
    <lineage>
        <taxon>Archaea</taxon>
        <taxon>Methanobacteriati</taxon>
        <taxon>Methanobacteriota</taxon>
        <taxon>Stenosarchaea group</taxon>
        <taxon>Halobacteria</taxon>
        <taxon>Halobacteriales</taxon>
        <taxon>Halococcaceae</taxon>
        <taxon>Halococcus</taxon>
    </lineage>
</organism>
<accession>M0MH48</accession>
<proteinExistence type="predicted"/>
<keyword evidence="1" id="KW-1133">Transmembrane helix</keyword>
<evidence type="ECO:0000313" key="3">
    <source>
        <dbReference type="Proteomes" id="UP000011669"/>
    </source>
</evidence>
<feature type="transmembrane region" description="Helical" evidence="1">
    <location>
        <begin position="45"/>
        <end position="64"/>
    </location>
</feature>
<keyword evidence="1" id="KW-0472">Membrane</keyword>
<gene>
    <name evidence="2" type="ORF">C449_10743</name>
</gene>
<feature type="transmembrane region" description="Helical" evidence="1">
    <location>
        <begin position="99"/>
        <end position="119"/>
    </location>
</feature>
<dbReference type="Pfam" id="PF24285">
    <property type="entry name" value="DUF7473"/>
    <property type="match status" value="1"/>
</dbReference>
<dbReference type="RefSeq" id="WP_006078009.1">
    <property type="nucleotide sequence ID" value="NZ_AOMD01000025.1"/>
</dbReference>
<comment type="caution">
    <text evidence="2">The sequence shown here is derived from an EMBL/GenBank/DDBJ whole genome shotgun (WGS) entry which is preliminary data.</text>
</comment>
<sequence>MIGAAVLQVSPTAGGPLAYLGSFVLFAVVYSVTAHIAARNVLGDVPLRRAGIVGVAIAVVVLLLQQYGAIAFVVALAVDFVVIRYVYRLRYRTTGLVTFVHLVVSILLTIATLSLVRLLGTAPT</sequence>
<dbReference type="Proteomes" id="UP000011669">
    <property type="component" value="Unassembled WGS sequence"/>
</dbReference>
<protein>
    <submittedName>
        <fullName evidence="2">Uncharacterized protein</fullName>
    </submittedName>
</protein>
<dbReference type="InParanoid" id="M0MH48"/>
<feature type="transmembrane region" description="Helical" evidence="1">
    <location>
        <begin position="70"/>
        <end position="87"/>
    </location>
</feature>